<name>A0A918XHR0_9ACTN</name>
<protein>
    <recommendedName>
        <fullName evidence="4">Glycosyltransferase</fullName>
    </recommendedName>
</protein>
<evidence type="ECO:0000313" key="2">
    <source>
        <dbReference type="EMBL" id="GHD31205.1"/>
    </source>
</evidence>
<evidence type="ECO:0000313" key="3">
    <source>
        <dbReference type="Proteomes" id="UP000654947"/>
    </source>
</evidence>
<dbReference type="EMBL" id="BMXL01000020">
    <property type="protein sequence ID" value="GHD31205.1"/>
    <property type="molecule type" value="Genomic_DNA"/>
</dbReference>
<proteinExistence type="predicted"/>
<organism evidence="2 3">
    <name type="scientific">Nocardiopsis kunsanensis</name>
    <dbReference type="NCBI Taxonomy" id="141693"/>
    <lineage>
        <taxon>Bacteria</taxon>
        <taxon>Bacillati</taxon>
        <taxon>Actinomycetota</taxon>
        <taxon>Actinomycetes</taxon>
        <taxon>Streptosporangiales</taxon>
        <taxon>Nocardiopsidaceae</taxon>
        <taxon>Nocardiopsis</taxon>
    </lineage>
</organism>
<dbReference type="CDD" id="cd01635">
    <property type="entry name" value="Glycosyltransferase_GTB-type"/>
    <property type="match status" value="1"/>
</dbReference>
<keyword evidence="3" id="KW-1185">Reference proteome</keyword>
<gene>
    <name evidence="2" type="ORF">GCM10007147_33850</name>
</gene>
<dbReference type="Proteomes" id="UP000654947">
    <property type="component" value="Unassembled WGS sequence"/>
</dbReference>
<sequence length="511" mass="55335">MLGATTVPRPGVTTHNVREPSLTADQESELTDRLNRCRHGIDRVSTEISERFAKIDRGNAGVPESRSHFTAVVGYGDVTGPAALEIRNCFYPDAVVANGITMDPEQLFKTLKAPELGAHRTSLQSRTFSESDLVFAHGIKSERDAARIAASRPGAVSVPSLHSFIPGTDSSHQPGDLWDGTGTMNILMLGRMGDPNKGAADTAKAIEGLRNSHGKEIHLTLRGIPEAEREDFEDSMDANLRPDWRSFVTVQSFTDSEEEKERSIRDSHAMVMATESEAYGLASGEYLAHGKPLLVTEGNGNGYTEVLKSWEGMPERARMLVIDDSNTRSTQGNAISPADPTVLPSASRHVAISEKIADLHDNYYEYLQSTREACAVLEHYNKDHMAQSLDQAVTERHDGIIRHTRQTADGGLRPTHDHEITAGLPEHLHGVALNPSAPGHRDTADPSNATPPQPGHSPAAVPQRRPTFLASSTAASTTGQARASGDAAEKPPQHGSRNPSLHNRKGHSTSR</sequence>
<feature type="region of interest" description="Disordered" evidence="1">
    <location>
        <begin position="429"/>
        <end position="511"/>
    </location>
</feature>
<dbReference type="SUPFAM" id="SSF53756">
    <property type="entry name" value="UDP-Glycosyltransferase/glycogen phosphorylase"/>
    <property type="match status" value="1"/>
</dbReference>
<comment type="caution">
    <text evidence="2">The sequence shown here is derived from an EMBL/GenBank/DDBJ whole genome shotgun (WGS) entry which is preliminary data.</text>
</comment>
<evidence type="ECO:0008006" key="4">
    <source>
        <dbReference type="Google" id="ProtNLM"/>
    </source>
</evidence>
<accession>A0A918XHR0</accession>
<dbReference type="Pfam" id="PF20706">
    <property type="entry name" value="GT4-conflict"/>
    <property type="match status" value="1"/>
</dbReference>
<dbReference type="Gene3D" id="3.40.50.2000">
    <property type="entry name" value="Glycogen Phosphorylase B"/>
    <property type="match status" value="1"/>
</dbReference>
<evidence type="ECO:0000256" key="1">
    <source>
        <dbReference type="SAM" id="MobiDB-lite"/>
    </source>
</evidence>
<dbReference type="AlphaFoldDB" id="A0A918XHR0"/>
<reference evidence="2 3" key="1">
    <citation type="journal article" date="2014" name="Int. J. Syst. Evol. Microbiol.">
        <title>Complete genome sequence of Corynebacterium casei LMG S-19264T (=DSM 44701T), isolated from a smear-ripened cheese.</title>
        <authorList>
            <consortium name="US DOE Joint Genome Institute (JGI-PGF)"/>
            <person name="Walter F."/>
            <person name="Albersmeier A."/>
            <person name="Kalinowski J."/>
            <person name="Ruckert C."/>
        </authorList>
    </citation>
    <scope>NUCLEOTIDE SEQUENCE [LARGE SCALE GENOMIC DNA]</scope>
    <source>
        <strain evidence="2 3">KCTC 19473</strain>
    </source>
</reference>
<feature type="compositionally biased region" description="Basic residues" evidence="1">
    <location>
        <begin position="502"/>
        <end position="511"/>
    </location>
</feature>